<evidence type="ECO:0000256" key="4">
    <source>
        <dbReference type="ARBA" id="ARBA00023163"/>
    </source>
</evidence>
<dbReference type="InterPro" id="IPR039425">
    <property type="entry name" value="RNA_pol_sigma-70-like"/>
</dbReference>
<dbReference type="Proteomes" id="UP001500523">
    <property type="component" value="Unassembled WGS sequence"/>
</dbReference>
<evidence type="ECO:0000259" key="6">
    <source>
        <dbReference type="Pfam" id="PF08281"/>
    </source>
</evidence>
<evidence type="ECO:0000259" key="5">
    <source>
        <dbReference type="Pfam" id="PF04542"/>
    </source>
</evidence>
<feature type="domain" description="RNA polymerase sigma factor 70 region 4 type 2" evidence="6">
    <location>
        <begin position="116"/>
        <end position="166"/>
    </location>
</feature>
<dbReference type="InterPro" id="IPR013325">
    <property type="entry name" value="RNA_pol_sigma_r2"/>
</dbReference>
<dbReference type="InterPro" id="IPR013324">
    <property type="entry name" value="RNA_pol_sigma_r3/r4-like"/>
</dbReference>
<evidence type="ECO:0000313" key="7">
    <source>
        <dbReference type="EMBL" id="GAA3718407.1"/>
    </source>
</evidence>
<dbReference type="SUPFAM" id="SSF88946">
    <property type="entry name" value="Sigma2 domain of RNA polymerase sigma factors"/>
    <property type="match status" value="1"/>
</dbReference>
<accession>A0ABP7EG79</accession>
<dbReference type="RefSeq" id="WP_344694074.1">
    <property type="nucleotide sequence ID" value="NZ_BAABBF010000007.1"/>
</dbReference>
<evidence type="ECO:0000256" key="1">
    <source>
        <dbReference type="ARBA" id="ARBA00010641"/>
    </source>
</evidence>
<keyword evidence="8" id="KW-1185">Reference proteome</keyword>
<dbReference type="Gene3D" id="1.10.10.10">
    <property type="entry name" value="Winged helix-like DNA-binding domain superfamily/Winged helix DNA-binding domain"/>
    <property type="match status" value="1"/>
</dbReference>
<keyword evidence="3" id="KW-0731">Sigma factor</keyword>
<keyword evidence="2" id="KW-0805">Transcription regulation</keyword>
<sequence length="181" mass="20707">MVVIDATTLEPAARRNGDDEQALHALLHRFVLSRLRDRHDSEDLVQETFVRFYAYRSRRVVEDVTAFCLAVAGNLIRDRFRQRSVAPAMTEVPDTLICPVPRIDEVLLYRQRVALLSAAIEAMPPLRREVFLRRRLDGDTVATVARDLDLTPAAIEKHVTRALADLRRALERRDLWIGPDA</sequence>
<keyword evidence="4" id="KW-0804">Transcription</keyword>
<comment type="similarity">
    <text evidence="1">Belongs to the sigma-70 factor family. ECF subfamily.</text>
</comment>
<dbReference type="InterPro" id="IPR036388">
    <property type="entry name" value="WH-like_DNA-bd_sf"/>
</dbReference>
<dbReference type="InterPro" id="IPR013249">
    <property type="entry name" value="RNA_pol_sigma70_r4_t2"/>
</dbReference>
<name>A0ABP7EG79_9SPHN</name>
<reference evidence="8" key="1">
    <citation type="journal article" date="2019" name="Int. J. Syst. Evol. Microbiol.">
        <title>The Global Catalogue of Microorganisms (GCM) 10K type strain sequencing project: providing services to taxonomists for standard genome sequencing and annotation.</title>
        <authorList>
            <consortium name="The Broad Institute Genomics Platform"/>
            <consortium name="The Broad Institute Genome Sequencing Center for Infectious Disease"/>
            <person name="Wu L."/>
            <person name="Ma J."/>
        </authorList>
    </citation>
    <scope>NUCLEOTIDE SEQUENCE [LARGE SCALE GENOMIC DNA]</scope>
    <source>
        <strain evidence="8">JCM 17498</strain>
    </source>
</reference>
<dbReference type="SUPFAM" id="SSF88659">
    <property type="entry name" value="Sigma3 and sigma4 domains of RNA polymerase sigma factors"/>
    <property type="match status" value="1"/>
</dbReference>
<comment type="caution">
    <text evidence="7">The sequence shown here is derived from an EMBL/GenBank/DDBJ whole genome shotgun (WGS) entry which is preliminary data.</text>
</comment>
<feature type="domain" description="RNA polymerase sigma-70 region 2" evidence="5">
    <location>
        <begin position="22"/>
        <end position="84"/>
    </location>
</feature>
<dbReference type="InterPro" id="IPR014284">
    <property type="entry name" value="RNA_pol_sigma-70_dom"/>
</dbReference>
<proteinExistence type="inferred from homology"/>
<evidence type="ECO:0000313" key="8">
    <source>
        <dbReference type="Proteomes" id="UP001500523"/>
    </source>
</evidence>
<dbReference type="PANTHER" id="PTHR43133">
    <property type="entry name" value="RNA POLYMERASE ECF-TYPE SIGMA FACTO"/>
    <property type="match status" value="1"/>
</dbReference>
<dbReference type="PANTHER" id="PTHR43133:SF63">
    <property type="entry name" value="RNA POLYMERASE SIGMA FACTOR FECI-RELATED"/>
    <property type="match status" value="1"/>
</dbReference>
<evidence type="ECO:0000256" key="3">
    <source>
        <dbReference type="ARBA" id="ARBA00023082"/>
    </source>
</evidence>
<gene>
    <name evidence="7" type="ORF">GCM10022268_28410</name>
</gene>
<dbReference type="Pfam" id="PF04542">
    <property type="entry name" value="Sigma70_r2"/>
    <property type="match status" value="1"/>
</dbReference>
<evidence type="ECO:0000256" key="2">
    <source>
        <dbReference type="ARBA" id="ARBA00023015"/>
    </source>
</evidence>
<dbReference type="Pfam" id="PF08281">
    <property type="entry name" value="Sigma70_r4_2"/>
    <property type="match status" value="1"/>
</dbReference>
<dbReference type="Gene3D" id="1.10.1740.10">
    <property type="match status" value="1"/>
</dbReference>
<dbReference type="NCBIfam" id="TIGR02937">
    <property type="entry name" value="sigma70-ECF"/>
    <property type="match status" value="1"/>
</dbReference>
<organism evidence="7 8">
    <name type="scientific">Sphingomonas cynarae</name>
    <dbReference type="NCBI Taxonomy" id="930197"/>
    <lineage>
        <taxon>Bacteria</taxon>
        <taxon>Pseudomonadati</taxon>
        <taxon>Pseudomonadota</taxon>
        <taxon>Alphaproteobacteria</taxon>
        <taxon>Sphingomonadales</taxon>
        <taxon>Sphingomonadaceae</taxon>
        <taxon>Sphingomonas</taxon>
    </lineage>
</organism>
<protein>
    <submittedName>
        <fullName evidence="7">RNA polymerase sigma factor</fullName>
    </submittedName>
</protein>
<dbReference type="InterPro" id="IPR007627">
    <property type="entry name" value="RNA_pol_sigma70_r2"/>
</dbReference>
<dbReference type="EMBL" id="BAABBF010000007">
    <property type="protein sequence ID" value="GAA3718407.1"/>
    <property type="molecule type" value="Genomic_DNA"/>
</dbReference>